<evidence type="ECO:0000256" key="1">
    <source>
        <dbReference type="ARBA" id="ARBA00006484"/>
    </source>
</evidence>
<comment type="similarity">
    <text evidence="1">Belongs to the short-chain dehydrogenases/reductases (SDR) family.</text>
</comment>
<evidence type="ECO:0000256" key="2">
    <source>
        <dbReference type="ARBA" id="ARBA00023002"/>
    </source>
</evidence>
<evidence type="ECO:0000256" key="3">
    <source>
        <dbReference type="SAM" id="MobiDB-lite"/>
    </source>
</evidence>
<sequence>MLGSIFVRIDDNSQKMGEERDSDEHTKEAESEVCVFFSFYLRKPLAATLKSLAAKTSNIDDTLEGRSPYLLNLVTGVPPEWPCRRQNYDWWTKIIMELKSGLSAFVTGGASGIGRALCLVLAKKGIFVTVVDTSVEKGEEVASLSQKENLKFHSGSLKFPSAIFVRCDVSKQGEVAAAFEKHVEVYGGLDICINCADIETSVPFHEDQTDGSKTWRHAVDVNLVAVIDCTHKAIKIMEAAKKPGVVINLGSAYPMISDPIYSSSKGGVVMFTRSLSSYKEKGIRVNVLCPEINRAKKAKHVGFQFLNLNRSSTSMDTIIQGAFQLITDESKAGSCLLITNNGGLEYMPTSSQEAKNLELIPSSLKKIVSSVVNSTIEIPHTYEQLIIHTLTRNFRNATRIVRAPLKLPIKPDHVLLKIIYAGVNAGDLLTYDSRSVCWIWYVDVKNVRERERKLDGTIVRGRILEVNVVLHKRKEIPEIKEHLQKWLVEERMVSTRRKRINEEILVAVEGEILKLGIIEFDEDWYPFKFDLDDDFYEKYELCVEDEDDVDRVSETWVQEGDCEMEEGEISLVSNRKTDPKVMMETNHISTSSPESRNLGRLDEMPTLMEEVQGSSGRPQTVEISREAIGKPYWKPTTSSGNGNITSLLPSENMDRSNRLIIDYYPCCPDPFGHKFWTSPWLFRAIPCS</sequence>
<dbReference type="AlphaFoldDB" id="A0AA35ZLZ7"/>
<dbReference type="InterPro" id="IPR020904">
    <property type="entry name" value="Sc_DH/Rdtase_CS"/>
</dbReference>
<evidence type="ECO:0000313" key="4">
    <source>
        <dbReference type="EMBL" id="CAI9294616.1"/>
    </source>
</evidence>
<protein>
    <submittedName>
        <fullName evidence="4">Uncharacterized protein</fullName>
    </submittedName>
</protein>
<gene>
    <name evidence="4" type="ORF">LSALG_LOCUS33589</name>
</gene>
<dbReference type="EMBL" id="OX465083">
    <property type="protein sequence ID" value="CAI9294616.1"/>
    <property type="molecule type" value="Genomic_DNA"/>
</dbReference>
<dbReference type="PANTHER" id="PTHR44229">
    <property type="entry name" value="15-HYDROXYPROSTAGLANDIN DEHYDROGENASE [NAD(+)]"/>
    <property type="match status" value="1"/>
</dbReference>
<keyword evidence="2" id="KW-0560">Oxidoreductase</keyword>
<dbReference type="InterPro" id="IPR002347">
    <property type="entry name" value="SDR_fam"/>
</dbReference>
<dbReference type="Proteomes" id="UP001177003">
    <property type="component" value="Chromosome 7"/>
</dbReference>
<keyword evidence="5" id="KW-1185">Reference proteome</keyword>
<dbReference type="PROSITE" id="PS00061">
    <property type="entry name" value="ADH_SHORT"/>
    <property type="match status" value="1"/>
</dbReference>
<dbReference type="PANTHER" id="PTHR44229:SF4">
    <property type="entry name" value="15-HYDROXYPROSTAGLANDIN DEHYDROGENASE [NAD(+)]"/>
    <property type="match status" value="1"/>
</dbReference>
<organism evidence="4 5">
    <name type="scientific">Lactuca saligna</name>
    <name type="common">Willowleaf lettuce</name>
    <dbReference type="NCBI Taxonomy" id="75948"/>
    <lineage>
        <taxon>Eukaryota</taxon>
        <taxon>Viridiplantae</taxon>
        <taxon>Streptophyta</taxon>
        <taxon>Embryophyta</taxon>
        <taxon>Tracheophyta</taxon>
        <taxon>Spermatophyta</taxon>
        <taxon>Magnoliopsida</taxon>
        <taxon>eudicotyledons</taxon>
        <taxon>Gunneridae</taxon>
        <taxon>Pentapetalae</taxon>
        <taxon>asterids</taxon>
        <taxon>campanulids</taxon>
        <taxon>Asterales</taxon>
        <taxon>Asteraceae</taxon>
        <taxon>Cichorioideae</taxon>
        <taxon>Cichorieae</taxon>
        <taxon>Lactucinae</taxon>
        <taxon>Lactuca</taxon>
    </lineage>
</organism>
<dbReference type="Pfam" id="PF00106">
    <property type="entry name" value="adh_short"/>
    <property type="match status" value="1"/>
</dbReference>
<name>A0AA35ZLZ7_LACSI</name>
<dbReference type="SUPFAM" id="SSF51735">
    <property type="entry name" value="NAD(P)-binding Rossmann-fold domains"/>
    <property type="match status" value="1"/>
</dbReference>
<dbReference type="GO" id="GO:0016616">
    <property type="term" value="F:oxidoreductase activity, acting on the CH-OH group of donors, NAD or NADP as acceptor"/>
    <property type="evidence" value="ECO:0007669"/>
    <property type="project" value="TreeGrafter"/>
</dbReference>
<dbReference type="Gene3D" id="3.40.50.720">
    <property type="entry name" value="NAD(P)-binding Rossmann-like Domain"/>
    <property type="match status" value="1"/>
</dbReference>
<feature type="region of interest" description="Disordered" evidence="3">
    <location>
        <begin position="628"/>
        <end position="650"/>
    </location>
</feature>
<dbReference type="PRINTS" id="PR00081">
    <property type="entry name" value="GDHRDH"/>
</dbReference>
<accession>A0AA35ZLZ7</accession>
<dbReference type="InterPro" id="IPR036291">
    <property type="entry name" value="NAD(P)-bd_dom_sf"/>
</dbReference>
<proteinExistence type="inferred from homology"/>
<evidence type="ECO:0000313" key="5">
    <source>
        <dbReference type="Proteomes" id="UP001177003"/>
    </source>
</evidence>
<feature type="compositionally biased region" description="Polar residues" evidence="3">
    <location>
        <begin position="635"/>
        <end position="649"/>
    </location>
</feature>
<dbReference type="GO" id="GO:0005737">
    <property type="term" value="C:cytoplasm"/>
    <property type="evidence" value="ECO:0007669"/>
    <property type="project" value="TreeGrafter"/>
</dbReference>
<dbReference type="PRINTS" id="PR00080">
    <property type="entry name" value="SDRFAMILY"/>
</dbReference>
<reference evidence="4" key="1">
    <citation type="submission" date="2023-04" db="EMBL/GenBank/DDBJ databases">
        <authorList>
            <person name="Vijverberg K."/>
            <person name="Xiong W."/>
            <person name="Schranz E."/>
        </authorList>
    </citation>
    <scope>NUCLEOTIDE SEQUENCE</scope>
</reference>